<gene>
    <name evidence="1" type="ordered locus">TVNIR_0895</name>
</gene>
<evidence type="ECO:0000313" key="2">
    <source>
        <dbReference type="Proteomes" id="UP000010809"/>
    </source>
</evidence>
<evidence type="ECO:0000313" key="1">
    <source>
        <dbReference type="EMBL" id="AGA32585.1"/>
    </source>
</evidence>
<dbReference type="Proteomes" id="UP000010809">
    <property type="component" value="Chromosome"/>
</dbReference>
<organism evidence="1 2">
    <name type="scientific">Thioalkalivibrio nitratireducens (strain DSM 14787 / UNIQEM 213 / ALEN2)</name>
    <dbReference type="NCBI Taxonomy" id="1255043"/>
    <lineage>
        <taxon>Bacteria</taxon>
        <taxon>Pseudomonadati</taxon>
        <taxon>Pseudomonadota</taxon>
        <taxon>Gammaproteobacteria</taxon>
        <taxon>Chromatiales</taxon>
        <taxon>Ectothiorhodospiraceae</taxon>
        <taxon>Thioalkalivibrio</taxon>
    </lineage>
</organism>
<accession>L0DUB1</accession>
<proteinExistence type="predicted"/>
<sequence length="277" mass="30959">MPWLLGLAVGVVLALTLLWLRARRIRLQVEADYLSAVADFAQEQVRHGMQARFGDVRGELPRRLVTALVGRGVGLGPLVIHASGRLRYDSDDRDRPVSAESFLLPCGGWAQIRRVGLRRFGWIVEIHRVDGRGISSSYWWLGLFRIECPGCGPSPLALRAQALGERALAPWCWFVDRGVQWQVIEEGSAWEGVLPETGSRVTLDFDSMQRPRAIGLHDPETGATVCVELGDWRWIERALTPARISVIEGAGSANEFRRLDLQIHDVQRAPEFPLAAR</sequence>
<dbReference type="PATRIC" id="fig|1255043.3.peg.901"/>
<dbReference type="HOGENOM" id="CLU_1026498_0_0_6"/>
<protein>
    <submittedName>
        <fullName evidence="1">Uncharacterized protein</fullName>
    </submittedName>
</protein>
<dbReference type="EMBL" id="CP003989">
    <property type="protein sequence ID" value="AGA32585.1"/>
    <property type="molecule type" value="Genomic_DNA"/>
</dbReference>
<keyword evidence="2" id="KW-1185">Reference proteome</keyword>
<dbReference type="AlphaFoldDB" id="L0DUB1"/>
<dbReference type="KEGG" id="tni:TVNIR_0895"/>
<reference evidence="1" key="1">
    <citation type="submission" date="2015-12" db="EMBL/GenBank/DDBJ databases">
        <authorList>
            <person name="Tikhonova T.V."/>
            <person name="Pavlov A.R."/>
            <person name="Beletsky A.V."/>
            <person name="Mardanov A.V."/>
            <person name="Sorokin D.Y."/>
            <person name="Ravin N.V."/>
            <person name="Popov V.O."/>
        </authorList>
    </citation>
    <scope>NUCLEOTIDE SEQUENCE</scope>
    <source>
        <strain evidence="1">DSM 14787</strain>
    </source>
</reference>
<name>L0DUB1_THIND</name>
<dbReference type="STRING" id="1255043.TVNIR_0895"/>